<keyword evidence="2" id="KW-1185">Reference proteome</keyword>
<dbReference type="Gene3D" id="3.90.1140.10">
    <property type="entry name" value="Cyclic phosphodiesterase"/>
    <property type="match status" value="1"/>
</dbReference>
<dbReference type="EMBL" id="JBBXJM010000004">
    <property type="protein sequence ID" value="KAL1408969.1"/>
    <property type="molecule type" value="Genomic_DNA"/>
</dbReference>
<sequence length="187" mass="20229">MTFIPGHCLWLVPSADEVSRLQALIDTLAASEAGAPSFHPHITLLHPLGKDAASPPEAITETLEAAVAEFNAARGGAGPIKLTLDNPVAGEKYFQSVLTPVDEAEGKSAALRQLRSAVEDAFDEHPAVFYPHLSLLYGDLSRERRLELVREAEAQLPFPREVVVHDAVVVDINGTAPEWKIVARVKL</sequence>
<organism evidence="1 2">
    <name type="scientific">Vanrija albida</name>
    <dbReference type="NCBI Taxonomy" id="181172"/>
    <lineage>
        <taxon>Eukaryota</taxon>
        <taxon>Fungi</taxon>
        <taxon>Dikarya</taxon>
        <taxon>Basidiomycota</taxon>
        <taxon>Agaricomycotina</taxon>
        <taxon>Tremellomycetes</taxon>
        <taxon>Trichosporonales</taxon>
        <taxon>Trichosporonaceae</taxon>
        <taxon>Vanrija</taxon>
    </lineage>
</organism>
<accession>A0ABR3Q2J5</accession>
<comment type="caution">
    <text evidence="1">The sequence shown here is derived from an EMBL/GenBank/DDBJ whole genome shotgun (WGS) entry which is preliminary data.</text>
</comment>
<evidence type="ECO:0008006" key="3">
    <source>
        <dbReference type="Google" id="ProtNLM"/>
    </source>
</evidence>
<dbReference type="GeneID" id="95986829"/>
<dbReference type="RefSeq" id="XP_069208913.1">
    <property type="nucleotide sequence ID" value="XM_069354271.1"/>
</dbReference>
<dbReference type="Proteomes" id="UP001565368">
    <property type="component" value="Unassembled WGS sequence"/>
</dbReference>
<dbReference type="InterPro" id="IPR009097">
    <property type="entry name" value="Cyclic_Pdiesterase"/>
</dbReference>
<dbReference type="SUPFAM" id="SSF55144">
    <property type="entry name" value="LigT-like"/>
    <property type="match status" value="1"/>
</dbReference>
<evidence type="ECO:0000313" key="2">
    <source>
        <dbReference type="Proteomes" id="UP001565368"/>
    </source>
</evidence>
<dbReference type="InterPro" id="IPR012386">
    <property type="entry name" value="Cyclic-nucl_3Pdiesterase"/>
</dbReference>
<name>A0ABR3Q2J5_9TREE</name>
<dbReference type="Pfam" id="PF07823">
    <property type="entry name" value="CPDase"/>
    <property type="match status" value="1"/>
</dbReference>
<gene>
    <name evidence="1" type="ORF">Q8F55_005786</name>
</gene>
<reference evidence="1 2" key="1">
    <citation type="submission" date="2023-08" db="EMBL/GenBank/DDBJ databases">
        <title>Annotated Genome Sequence of Vanrija albida AlHP1.</title>
        <authorList>
            <person name="Herzog R."/>
        </authorList>
    </citation>
    <scope>NUCLEOTIDE SEQUENCE [LARGE SCALE GENOMIC DNA]</scope>
    <source>
        <strain evidence="1 2">AlHP1</strain>
    </source>
</reference>
<dbReference type="PANTHER" id="PTHR28141">
    <property type="entry name" value="2',3'-CYCLIC-NUCLEOTIDE 3'-PHOSPHODIESTERASE"/>
    <property type="match status" value="1"/>
</dbReference>
<evidence type="ECO:0000313" key="1">
    <source>
        <dbReference type="EMBL" id="KAL1408969.1"/>
    </source>
</evidence>
<proteinExistence type="predicted"/>
<dbReference type="PANTHER" id="PTHR28141:SF1">
    <property type="entry name" value="2',3'-CYCLIC-NUCLEOTIDE 3'-PHOSPHODIESTERASE"/>
    <property type="match status" value="1"/>
</dbReference>
<protein>
    <recommendedName>
        <fullName evidence="3">2',3'-cyclic-nucleotide 3'-phosphodiesterase</fullName>
    </recommendedName>
</protein>